<sequence length="112" mass="13295">MKKYVFSDDDLIKFRELAKLLTETNDFNYSVYEVYGNLKAKRERDFKNDIDDLDDYCLDKFESLENKIKSLETNNNLLSNKISSLEQFNSRLEKIEIGLRKRNIGDLLNDKN</sequence>
<keyword evidence="3" id="KW-1185">Reference proteome</keyword>
<evidence type="ECO:0000313" key="3">
    <source>
        <dbReference type="Proteomes" id="UP000218282"/>
    </source>
</evidence>
<dbReference type="Proteomes" id="UP000218282">
    <property type="component" value="Unassembled WGS sequence"/>
</dbReference>
<dbReference type="AlphaFoldDB" id="A0A2A5S057"/>
<evidence type="ECO:0000256" key="1">
    <source>
        <dbReference type="SAM" id="Coils"/>
    </source>
</evidence>
<name>A0A2A5S057_9LACT</name>
<protein>
    <submittedName>
        <fullName evidence="2">Uncharacterized protein</fullName>
    </submittedName>
</protein>
<reference evidence="2 3" key="1">
    <citation type="submission" date="2014-12" db="EMBL/GenBank/DDBJ databases">
        <title>Draft genome sequences of 10 type strains of Lactococcus.</title>
        <authorList>
            <person name="Sun Z."/>
            <person name="Zhong Z."/>
            <person name="Liu W."/>
            <person name="Zhang W."/>
            <person name="Zhang H."/>
        </authorList>
    </citation>
    <scope>NUCLEOTIDE SEQUENCE [LARGE SCALE GENOMIC DNA]</scope>
    <source>
        <strain evidence="2 3">DSM 6634</strain>
    </source>
</reference>
<proteinExistence type="predicted"/>
<dbReference type="EMBL" id="JXJW01000009">
    <property type="protein sequence ID" value="PCS06845.1"/>
    <property type="molecule type" value="Genomic_DNA"/>
</dbReference>
<comment type="caution">
    <text evidence="2">The sequence shown here is derived from an EMBL/GenBank/DDBJ whole genome shotgun (WGS) entry which is preliminary data.</text>
</comment>
<accession>A0A2A5S057</accession>
<evidence type="ECO:0000313" key="2">
    <source>
        <dbReference type="EMBL" id="PCS06845.1"/>
    </source>
</evidence>
<feature type="coiled-coil region" evidence="1">
    <location>
        <begin position="61"/>
        <end position="88"/>
    </location>
</feature>
<gene>
    <name evidence="2" type="ORF">RU86_GL002288</name>
</gene>
<keyword evidence="1" id="KW-0175">Coiled coil</keyword>
<organism evidence="2 3">
    <name type="scientific">Pseudolactococcus piscium</name>
    <dbReference type="NCBI Taxonomy" id="1364"/>
    <lineage>
        <taxon>Bacteria</taxon>
        <taxon>Bacillati</taxon>
        <taxon>Bacillota</taxon>
        <taxon>Bacilli</taxon>
        <taxon>Lactobacillales</taxon>
        <taxon>Streptococcaceae</taxon>
        <taxon>Pseudolactococcus</taxon>
    </lineage>
</organism>